<feature type="transmembrane region" description="Helical" evidence="4">
    <location>
        <begin position="1531"/>
        <end position="1550"/>
    </location>
</feature>
<proteinExistence type="inferred from homology"/>
<feature type="domain" description="SpaA-like prealbumin fold" evidence="5">
    <location>
        <begin position="563"/>
        <end position="641"/>
    </location>
</feature>
<reference evidence="6" key="1">
    <citation type="submission" date="2022-09" db="EMBL/GenBank/DDBJ databases">
        <title>Eubacterium sp. LFL-14 isolated from human feces.</title>
        <authorList>
            <person name="Liu F."/>
        </authorList>
    </citation>
    <scope>NUCLEOTIDE SEQUENCE</scope>
    <source>
        <strain evidence="6">LFL-14</strain>
    </source>
</reference>
<feature type="domain" description="SpaA-like prealbumin fold" evidence="5">
    <location>
        <begin position="1034"/>
        <end position="1124"/>
    </location>
</feature>
<name>A0ABT2LZW7_9FIRM</name>
<feature type="domain" description="SpaA-like prealbumin fold" evidence="5">
    <location>
        <begin position="449"/>
        <end position="548"/>
    </location>
</feature>
<dbReference type="SUPFAM" id="SSF49478">
    <property type="entry name" value="Cna protein B-type domain"/>
    <property type="match status" value="1"/>
</dbReference>
<dbReference type="PANTHER" id="PTHR36108:SF13">
    <property type="entry name" value="COLOSSIN-B-RELATED"/>
    <property type="match status" value="1"/>
</dbReference>
<evidence type="ECO:0000256" key="3">
    <source>
        <dbReference type="ARBA" id="ARBA00022729"/>
    </source>
</evidence>
<dbReference type="PANTHER" id="PTHR36108">
    <property type="entry name" value="COLOSSIN-B-RELATED"/>
    <property type="match status" value="1"/>
</dbReference>
<sequence>MKRKIRKLIHNHGLKVLSAFLAITMIFTGITVKSSAAEFPYAKTGVKATLSYSSLIDYDKNSSLSYFGSHSLQKLRLTANGATANVFCMDPGTPVSEGATYVSSELTGTYAAKYYKAALHFYYNNGRTDTTRAAAQLCIWGAKRADEKISGDFKASDINTQGFKNAVNYVARKIGANTGSLQNICSDILSEGQKRAYNSSFNIVKWTTDSGQVLLSGEDIVEDAFYNFTLTKSAVSPNGGAVSGISLSGATYGVYKDNEGKQLMKDKDGKDATFTTNSKGVATSTYLRKTASDRLDTVYIKEISAPHGLSVNNTVYIMNIDVNDGETKTFNVNDNYQVTDDVWSGTISIHKVDNTASANPIAGAQFTIYEWNGSTYVSTNDTITTDASGNATSKTYTYTRKNAGKFLIVETSTPAGYYVNNWQSEVTLSKANDKIQKTVVNVPTITAKASVRKLDSVTGVSISGVTFAIYKYTGATTGYEKLGVLTEHTNGNGYHGNDTDIGYYTYDGITSVGNYRIVEEGYPEGYKNYSGGPSSYWDFTVTAADDNKDFTFTRYNDPFSIDLTLNKVDSETKTPIKGAEFELYRRTITGYSSAGPKYEYTLITRDVTDSNGQIVFPALFYGGTYVAREVATDDYHVLKSSDNDYVIDLEKISVLPDGMATNPILKGYASVTVENAPYKAPIEVIKKSSSKLSSASNPVANAGFSVYEYNGEDYLNFDTKGKTPVTTFKTDANGIGKSEPLRVGRYILVETSVPDGYRKADNKVVEITKASGDKYEVEMTDPEFESRIKIVKKDSKTGNVVKVAGAGFKIFDVTNNKYVEQIVYTKDESNPDVAASTETVDEFFTDENGEVTLPNVLPIGEYRLEETKAPNGYVINDKAIPFKISSDMNYTIDSQTLDPITVLEFSDDAATGEINIKKTGKTPTKFEDGVFIYEETPLIGAKFEIKAAEDIKTADNNGYAYKKGDLVDTVVTTKNGAKVENLPLGKYVINEIEAPEGYTLDTTDYEANIEYADQTVPIVINEQSIKNERQKVNVLVTKKDKDTKELLAGGIFGIYSADDILDYEGNVVVPKDTLIEQGETGEDGKVTLGEKSKCPAANYYLKEIKAPKGYVTSDDVFEIEATKAPQEDKVIERSFVVYDDITQTSIKKSDITNGEPVIGATLQVWYYDDEGEKRIADEWVTEKEEHLIKGLEVGKKYTLTEKFVANGYVTANDIEFTLDNTGKVQRVEMKDDISKVQISKVDMTTGEPVIGATLQIIDGNGNVLYEWITGTEPFYIERLPIGEYTLRETMAPTDKGYVKAEDAKFTVEDVDSIQKVEMKDDYTKVLISKVDLTTGKLVIGAKLKIVNEAGETVTEWTTTNENYQIQYLPVGKYTLIEETAPKGYTVSEAVPFEVLETGEIKKVTMYDDTIRGTISLTKVDEKTGKVLAGAEFTVYNEKGKKVTKMTSNGEGIATSNPIPLGIYTIKETKAPEGYVKSSKKYKVKLDYNKNDIPVFRANIGKIKNKKKPTTIIDKVPIIGDDSPVTGYSIKIGISAILFILCGVIGILIALDKLNITKYSEEEEESKSKQD</sequence>
<keyword evidence="4" id="KW-0472">Membrane</keyword>
<gene>
    <name evidence="6" type="ORF">N5B56_01130</name>
</gene>
<feature type="domain" description="SpaA-like prealbumin fold" evidence="5">
    <location>
        <begin position="1324"/>
        <end position="1408"/>
    </location>
</feature>
<dbReference type="EMBL" id="JAODBU010000002">
    <property type="protein sequence ID" value="MCT7397687.1"/>
    <property type="molecule type" value="Genomic_DNA"/>
</dbReference>
<dbReference type="Proteomes" id="UP001431199">
    <property type="component" value="Unassembled WGS sequence"/>
</dbReference>
<feature type="domain" description="SpaA-like prealbumin fold" evidence="5">
    <location>
        <begin position="345"/>
        <end position="441"/>
    </location>
</feature>
<comment type="caution">
    <text evidence="6">The sequence shown here is derived from an EMBL/GenBank/DDBJ whole genome shotgun (WGS) entry which is preliminary data.</text>
</comment>
<evidence type="ECO:0000313" key="7">
    <source>
        <dbReference type="Proteomes" id="UP001431199"/>
    </source>
</evidence>
<dbReference type="RefSeq" id="WP_260978124.1">
    <property type="nucleotide sequence ID" value="NZ_JAODBU010000002.1"/>
</dbReference>
<feature type="domain" description="SpaA-like prealbumin fold" evidence="5">
    <location>
        <begin position="1412"/>
        <end position="1489"/>
    </location>
</feature>
<dbReference type="Gene3D" id="2.60.40.10">
    <property type="entry name" value="Immunoglobulins"/>
    <property type="match status" value="12"/>
</dbReference>
<evidence type="ECO:0000256" key="1">
    <source>
        <dbReference type="ARBA" id="ARBA00007257"/>
    </source>
</evidence>
<keyword evidence="4" id="KW-1133">Transmembrane helix</keyword>
<keyword evidence="7" id="KW-1185">Reference proteome</keyword>
<accession>A0ABT2LZW7</accession>
<keyword evidence="4" id="KW-0812">Transmembrane</keyword>
<keyword evidence="3" id="KW-0732">Signal</keyword>
<evidence type="ECO:0000256" key="2">
    <source>
        <dbReference type="ARBA" id="ARBA00022525"/>
    </source>
</evidence>
<evidence type="ECO:0000256" key="4">
    <source>
        <dbReference type="SAM" id="Phobius"/>
    </source>
</evidence>
<dbReference type="InterPro" id="IPR041033">
    <property type="entry name" value="SpaA_PFL_dom_1"/>
</dbReference>
<feature type="domain" description="SpaA-like prealbumin fold" evidence="5">
    <location>
        <begin position="787"/>
        <end position="892"/>
    </location>
</feature>
<organism evidence="6 7">
    <name type="scientific">Eubacterium album</name>
    <dbReference type="NCBI Taxonomy" id="2978477"/>
    <lineage>
        <taxon>Bacteria</taxon>
        <taxon>Bacillati</taxon>
        <taxon>Bacillota</taxon>
        <taxon>Clostridia</taxon>
        <taxon>Eubacteriales</taxon>
        <taxon>Eubacteriaceae</taxon>
        <taxon>Eubacterium</taxon>
    </lineage>
</organism>
<comment type="similarity">
    <text evidence="1">Belongs to the serine-aspartate repeat-containing protein (SDr) family.</text>
</comment>
<feature type="domain" description="SpaA-like prealbumin fold" evidence="5">
    <location>
        <begin position="1144"/>
        <end position="1232"/>
    </location>
</feature>
<feature type="domain" description="SpaA-like prealbumin fold" evidence="5">
    <location>
        <begin position="935"/>
        <end position="1021"/>
    </location>
</feature>
<evidence type="ECO:0000259" key="5">
    <source>
        <dbReference type="Pfam" id="PF17802"/>
    </source>
</evidence>
<keyword evidence="2" id="KW-0964">Secreted</keyword>
<feature type="domain" description="SpaA-like prealbumin fold" evidence="5">
    <location>
        <begin position="690"/>
        <end position="781"/>
    </location>
</feature>
<evidence type="ECO:0000313" key="6">
    <source>
        <dbReference type="EMBL" id="MCT7397687.1"/>
    </source>
</evidence>
<dbReference type="InterPro" id="IPR013783">
    <property type="entry name" value="Ig-like_fold"/>
</dbReference>
<protein>
    <submittedName>
        <fullName evidence="6">SpaA isopeptide-forming pilin-related protein</fullName>
    </submittedName>
</protein>
<feature type="domain" description="SpaA-like prealbumin fold" evidence="5">
    <location>
        <begin position="1235"/>
        <end position="1321"/>
    </location>
</feature>
<dbReference type="Pfam" id="PF17802">
    <property type="entry name" value="SpaA"/>
    <property type="match status" value="11"/>
</dbReference>